<evidence type="ECO:0000256" key="2">
    <source>
        <dbReference type="SAM" id="SignalP"/>
    </source>
</evidence>
<organism evidence="4 5">
    <name type="scientific">Nicoliella spurrieriana</name>
    <dbReference type="NCBI Taxonomy" id="2925830"/>
    <lineage>
        <taxon>Bacteria</taxon>
        <taxon>Bacillati</taxon>
        <taxon>Bacillota</taxon>
        <taxon>Bacilli</taxon>
        <taxon>Lactobacillales</taxon>
        <taxon>Lactobacillaceae</taxon>
        <taxon>Nicoliella</taxon>
    </lineage>
</organism>
<accession>A0A976RT34</accession>
<evidence type="ECO:0000313" key="5">
    <source>
        <dbReference type="Proteomes" id="UP000831181"/>
    </source>
</evidence>
<feature type="chain" id="PRO_5037837552" evidence="2">
    <location>
        <begin position="28"/>
        <end position="237"/>
    </location>
</feature>
<evidence type="ECO:0000256" key="1">
    <source>
        <dbReference type="SAM" id="MobiDB-lite"/>
    </source>
</evidence>
<keyword evidence="2" id="KW-0732">Signal</keyword>
<dbReference type="KEGG" id="lbe:MOO44_04095"/>
<feature type="region of interest" description="Disordered" evidence="1">
    <location>
        <begin position="30"/>
        <end position="57"/>
    </location>
</feature>
<keyword evidence="5" id="KW-1185">Reference proteome</keyword>
<evidence type="ECO:0000313" key="4">
    <source>
        <dbReference type="EMBL" id="UQS87341.1"/>
    </source>
</evidence>
<feature type="domain" description="DUF1541" evidence="3">
    <location>
        <begin position="116"/>
        <end position="165"/>
    </location>
</feature>
<dbReference type="RefSeq" id="WP_260117147.1">
    <property type="nucleotide sequence ID" value="NZ_CP093361.1"/>
</dbReference>
<dbReference type="Gene3D" id="2.30.30.1210">
    <property type="entry name" value="Domain of unknown function DUF1541"/>
    <property type="match status" value="1"/>
</dbReference>
<dbReference type="Pfam" id="PF07563">
    <property type="entry name" value="DUF1541"/>
    <property type="match status" value="2"/>
</dbReference>
<dbReference type="InterPro" id="IPR011438">
    <property type="entry name" value="DUF1541"/>
</dbReference>
<protein>
    <submittedName>
        <fullName evidence="4">YdhK family protein</fullName>
    </submittedName>
</protein>
<gene>
    <name evidence="4" type="ORF">MOO44_04095</name>
</gene>
<feature type="domain" description="DUF1541" evidence="3">
    <location>
        <begin position="179"/>
        <end position="229"/>
    </location>
</feature>
<evidence type="ECO:0000259" key="3">
    <source>
        <dbReference type="Pfam" id="PF07563"/>
    </source>
</evidence>
<name>A0A976RT34_9LACO</name>
<sequence length="237" mass="25119">MKNMKIVAGLTAAAVAALLIVPVGVNAMSSHSSAKTSSSTSMKDMSSSSSMHKMMDMSSSSSMHKMMDMSSSSSMHKMGSASGMSHMKMGSMMMKANGGKAPKGLKMDPNAKYQRGSKVKILASHMPGMKGATATVTGAYKTDLYTIDFTPTNGGKEVKNHKYVVAKEVKAANKGQLKVGTKITVKADHMTGMKGAKGKIVAVKKGPAYMVNFKATNSSMVYKNHKWLAQSDLTSIK</sequence>
<reference evidence="4" key="1">
    <citation type="journal article" date="2022" name="Int. J. Syst. Evol. Microbiol.">
        <title>Apilactobacillus apisilvae sp. nov., Nicolia spurrieriana gen. nov. sp. nov., Bombilactobacillus folatiphilus sp. nov. and Bombilactobacillus thymidiniphilus sp. nov., four new lactic acid bacterial isolates from stingless bees Tetragonula carbonaria and Austroplebeia australis.</title>
        <authorList>
            <person name="Oliphant S.A."/>
            <person name="Watson-Haigh N.S."/>
            <person name="Sumby K.M."/>
            <person name="Gardner J."/>
            <person name="Groom S."/>
            <person name="Jiranek V."/>
        </authorList>
    </citation>
    <scope>NUCLEOTIDE SEQUENCE</scope>
    <source>
        <strain evidence="4">SGEP1_A5</strain>
    </source>
</reference>
<dbReference type="Proteomes" id="UP000831181">
    <property type="component" value="Chromosome"/>
</dbReference>
<dbReference type="AlphaFoldDB" id="A0A976RT34"/>
<feature type="signal peptide" evidence="2">
    <location>
        <begin position="1"/>
        <end position="27"/>
    </location>
</feature>
<proteinExistence type="predicted"/>
<dbReference type="EMBL" id="CP093361">
    <property type="protein sequence ID" value="UQS87341.1"/>
    <property type="molecule type" value="Genomic_DNA"/>
</dbReference>